<dbReference type="Proteomes" id="UP000587991">
    <property type="component" value="Unassembled WGS sequence"/>
</dbReference>
<proteinExistence type="predicted"/>
<organism evidence="1 2">
    <name type="scientific">Leeia aquatica</name>
    <dbReference type="NCBI Taxonomy" id="2725557"/>
    <lineage>
        <taxon>Bacteria</taxon>
        <taxon>Pseudomonadati</taxon>
        <taxon>Pseudomonadota</taxon>
        <taxon>Betaproteobacteria</taxon>
        <taxon>Neisseriales</taxon>
        <taxon>Leeiaceae</taxon>
        <taxon>Leeia</taxon>
    </lineage>
</organism>
<dbReference type="RefSeq" id="WP_168875990.1">
    <property type="nucleotide sequence ID" value="NZ_JABAIM010000001.1"/>
</dbReference>
<evidence type="ECO:0000313" key="1">
    <source>
        <dbReference type="EMBL" id="NLR74371.1"/>
    </source>
</evidence>
<gene>
    <name evidence="1" type="ORF">HF682_04280</name>
</gene>
<dbReference type="AlphaFoldDB" id="A0A847RX86"/>
<keyword evidence="2" id="KW-1185">Reference proteome</keyword>
<evidence type="ECO:0000313" key="2">
    <source>
        <dbReference type="Proteomes" id="UP000587991"/>
    </source>
</evidence>
<dbReference type="Pfam" id="PF04268">
    <property type="entry name" value="SoxG"/>
    <property type="match status" value="1"/>
</dbReference>
<dbReference type="Gene3D" id="3.30.70.1520">
    <property type="entry name" value="Heterotetrameric sarcosine oxidase"/>
    <property type="match status" value="1"/>
</dbReference>
<dbReference type="InterPro" id="IPR007375">
    <property type="entry name" value="SoxG"/>
</dbReference>
<comment type="caution">
    <text evidence="1">The sequence shown here is derived from an EMBL/GenBank/DDBJ whole genome shotgun (WGS) entry which is preliminary data.</text>
</comment>
<dbReference type="SUPFAM" id="SSF103025">
    <property type="entry name" value="Folate-binding domain"/>
    <property type="match status" value="1"/>
</dbReference>
<reference evidence="1 2" key="1">
    <citation type="submission" date="2020-04" db="EMBL/GenBank/DDBJ databases">
        <title>Draft genome of Leeia sp. IMCC25680.</title>
        <authorList>
            <person name="Song J."/>
            <person name="Cho J.-C."/>
        </authorList>
    </citation>
    <scope>NUCLEOTIDE SEQUENCE [LARGE SCALE GENOMIC DNA]</scope>
    <source>
        <strain evidence="1 2">IMCC25680</strain>
    </source>
</reference>
<dbReference type="EMBL" id="JABAIM010000001">
    <property type="protein sequence ID" value="NLR74371.1"/>
    <property type="molecule type" value="Genomic_DNA"/>
</dbReference>
<dbReference type="Gene3D" id="3.30.1360.120">
    <property type="entry name" value="Probable tRNA modification gtpase trme, domain 1"/>
    <property type="match status" value="1"/>
</dbReference>
<sequence length="211" mass="23139">MSDLRFQPYMQSPLHAFDLPSRAVAQDDRHGVWTNELPLRGYLTLRGQGSDAAFRDAVANVLGQPLPTQPSSYSHGPSGTLLWISPDEWLLSGERSTVKSLIPALESALKGQHVQVVDNSGGYTQVYLTGRHAVTLLRHLGVYDFEQVTVGRAVSTMLTKANVTVYRLEEGGLHLVFRRSFADYVWRLIERAATPYGLGICSLPAGFGLAG</sequence>
<protein>
    <submittedName>
        <fullName evidence="1">Sarcosine oxidase subunit gamma</fullName>
    </submittedName>
</protein>
<accession>A0A847RX86</accession>
<name>A0A847RX86_9NEIS</name>
<dbReference type="InterPro" id="IPR027266">
    <property type="entry name" value="TrmE/GcvT-like"/>
</dbReference>